<comment type="caution">
    <text evidence="2">The sequence shown here is derived from an EMBL/GenBank/DDBJ whole genome shotgun (WGS) entry which is preliminary data.</text>
</comment>
<proteinExistence type="predicted"/>
<dbReference type="AlphaFoldDB" id="A0A939DAP4"/>
<dbReference type="Proteomes" id="UP000664545">
    <property type="component" value="Unassembled WGS sequence"/>
</dbReference>
<dbReference type="Pfam" id="PF04071">
    <property type="entry name" value="zf-like"/>
    <property type="match status" value="1"/>
</dbReference>
<sequence>MKDQTKDGGVPEQAPYWEGKNYAFFNHKSCEFFPCHKTEDPDNFNCLFCYCPLYALKDKCGGNFVYSKNGIKDCSNCRLPHERKNYGYVVGKFNEILEITKL</sequence>
<dbReference type="InterPro" id="IPR007212">
    <property type="entry name" value="Zf-like"/>
</dbReference>
<evidence type="ECO:0000259" key="1">
    <source>
        <dbReference type="Pfam" id="PF04071"/>
    </source>
</evidence>
<name>A0A939DAP4_CLOAM</name>
<feature type="domain" description="Cysteine-rich small" evidence="1">
    <location>
        <begin position="22"/>
        <end position="101"/>
    </location>
</feature>
<protein>
    <submittedName>
        <fullName evidence="2">Cysteine-rich small domain-containing protein</fullName>
    </submittedName>
</protein>
<reference evidence="2" key="1">
    <citation type="submission" date="2021-02" db="EMBL/GenBank/DDBJ databases">
        <title>Abyssanaerobacter marinus gen.nov., sp., nov, anaerobic bacterium isolated from the Onnuri vent field of Indian Ocean and suggestion of Mogibacteriaceae fam. nov., and proposal of reclassification of ambiguous this family's genus member.</title>
        <authorList>
            <person name="Kim Y.J."/>
            <person name="Yang J.-A."/>
        </authorList>
    </citation>
    <scope>NUCLEOTIDE SEQUENCE</scope>
    <source>
        <strain evidence="2">DSM 2634</strain>
    </source>
</reference>
<accession>A0A939DAP4</accession>
<dbReference type="RefSeq" id="WP_206583185.1">
    <property type="nucleotide sequence ID" value="NZ_JAFJZZ010000008.1"/>
</dbReference>
<dbReference type="EMBL" id="JAFJZZ010000008">
    <property type="protein sequence ID" value="MBN7774346.1"/>
    <property type="molecule type" value="Genomic_DNA"/>
</dbReference>
<evidence type="ECO:0000313" key="3">
    <source>
        <dbReference type="Proteomes" id="UP000664545"/>
    </source>
</evidence>
<evidence type="ECO:0000313" key="2">
    <source>
        <dbReference type="EMBL" id="MBN7774346.1"/>
    </source>
</evidence>
<gene>
    <name evidence="2" type="ORF">JYB65_13350</name>
</gene>
<keyword evidence="3" id="KW-1185">Reference proteome</keyword>
<organism evidence="2 3">
    <name type="scientific">Clostridium aminobutyricum</name>
    <dbReference type="NCBI Taxonomy" id="33953"/>
    <lineage>
        <taxon>Bacteria</taxon>
        <taxon>Bacillati</taxon>
        <taxon>Bacillota</taxon>
        <taxon>Clostridia</taxon>
        <taxon>Eubacteriales</taxon>
        <taxon>Clostridiaceae</taxon>
        <taxon>Clostridium</taxon>
    </lineage>
</organism>